<dbReference type="KEGG" id="vg:65122589"/>
<sequence length="61" mass="6802">MAQHERTGRVGEVTVHVLRHGGPRSGRHRKPEITAYTNDPDAFLRESQAAAARSKLRVLRG</sequence>
<protein>
    <submittedName>
        <fullName evidence="1">Uncharacterized protein</fullName>
    </submittedName>
</protein>
<dbReference type="RefSeq" id="YP_010104641.1">
    <property type="nucleotide sequence ID" value="NC_055820.1"/>
</dbReference>
<dbReference type="GeneID" id="65122589"/>
<organism evidence="1 2">
    <name type="scientific">Gordonia phage Sukkupi</name>
    <dbReference type="NCBI Taxonomy" id="2653747"/>
    <lineage>
        <taxon>Viruses</taxon>
        <taxon>Duplodnaviria</taxon>
        <taxon>Heunggongvirae</taxon>
        <taxon>Uroviricota</taxon>
        <taxon>Caudoviricetes</taxon>
        <taxon>Zierdtviridae</taxon>
        <taxon>Emilbogenvirinae</taxon>
        <taxon>Sukkupivirus</taxon>
        <taxon>Sukkupivirus sukkupi</taxon>
    </lineage>
</organism>
<accession>A0A5Q2WJ12</accession>
<keyword evidence="2" id="KW-1185">Reference proteome</keyword>
<proteinExistence type="predicted"/>
<dbReference type="EMBL" id="MN369753">
    <property type="protein sequence ID" value="QGH79305.1"/>
    <property type="molecule type" value="Genomic_DNA"/>
</dbReference>
<name>A0A5Q2WJ12_9CAUD</name>
<gene>
    <name evidence="1" type="primary">62</name>
    <name evidence="1" type="ORF">SEA_SUKKUPI_62</name>
</gene>
<dbReference type="Proteomes" id="UP000364713">
    <property type="component" value="Segment"/>
</dbReference>
<evidence type="ECO:0000313" key="2">
    <source>
        <dbReference type="Proteomes" id="UP000364713"/>
    </source>
</evidence>
<reference evidence="1 2" key="1">
    <citation type="submission" date="2019-08" db="EMBL/GenBank/DDBJ databases">
        <authorList>
            <person name="Cotto-Pereira A.M."/>
            <person name="Aviles-Rivera I.N."/>
            <person name="Cartagena-Torres H."/>
            <person name="Gonzalez-Negron N.G."/>
            <person name="Millan-Laboy A.S."/>
            <person name="Rios-Rosa Y."/>
            <person name="Rivera-Cruz A."/>
            <person name="Rivera-Espinal N.S."/>
            <person name="Rodriguez-Cotto F.E."/>
            <person name="Rosa-Flores A.N."/>
            <person name="Fernandez-Martinez M."/>
            <person name="Rubin M.R."/>
            <person name="Vazquez E."/>
            <person name="Washington J.M."/>
            <person name="Garlena R.A."/>
            <person name="Russell D.A."/>
            <person name="Pope W.H."/>
            <person name="Jacobs-Sera D."/>
            <person name="Hatfull G.F."/>
        </authorList>
    </citation>
    <scope>NUCLEOTIDE SEQUENCE [LARGE SCALE GENOMIC DNA]</scope>
</reference>
<evidence type="ECO:0000313" key="1">
    <source>
        <dbReference type="EMBL" id="QGH79305.1"/>
    </source>
</evidence>